<dbReference type="Proteomes" id="UP000240880">
    <property type="component" value="Unassembled WGS sequence"/>
</dbReference>
<dbReference type="PANTHER" id="PTHR42879">
    <property type="entry name" value="3-OXOACYL-(ACYL-CARRIER-PROTEIN) REDUCTASE"/>
    <property type="match status" value="1"/>
</dbReference>
<dbReference type="CDD" id="cd05344">
    <property type="entry name" value="BKR_like_SDR_like"/>
    <property type="match status" value="1"/>
</dbReference>
<dbReference type="EMBL" id="NEXC01000045">
    <property type="protein sequence ID" value="PSN82913.1"/>
    <property type="molecule type" value="Genomic_DNA"/>
</dbReference>
<dbReference type="Gene3D" id="3.40.50.720">
    <property type="entry name" value="NAD(P)-binding Rossmann-like Domain"/>
    <property type="match status" value="1"/>
</dbReference>
<evidence type="ECO:0000313" key="3">
    <source>
        <dbReference type="Proteomes" id="UP000240880"/>
    </source>
</evidence>
<reference evidence="2 3" key="1">
    <citation type="submission" date="2017-04" db="EMBL/GenBank/DDBJ databases">
        <title>Novel microbial lineages endemic to geothermal iron-oxide mats fill important gaps in the evolutionary history of Archaea.</title>
        <authorList>
            <person name="Jay Z.J."/>
            <person name="Beam J.P."/>
            <person name="Dlakic M."/>
            <person name="Rusch D.B."/>
            <person name="Kozubal M.A."/>
            <person name="Inskeep W.P."/>
        </authorList>
    </citation>
    <scope>NUCLEOTIDE SEQUENCE [LARGE SCALE GENOMIC DNA]</scope>
    <source>
        <strain evidence="2">OSP_D</strain>
    </source>
</reference>
<accession>A0A2R6A9E7</accession>
<organism evidence="2 3">
    <name type="scientific">Candidatus Marsarchaeota G1 archaeon OSP_D</name>
    <dbReference type="NCBI Taxonomy" id="1978155"/>
    <lineage>
        <taxon>Archaea</taxon>
        <taxon>Candidatus Marsarchaeota</taxon>
        <taxon>Candidatus Marsarchaeota group 1</taxon>
    </lineage>
</organism>
<evidence type="ECO:0000256" key="1">
    <source>
        <dbReference type="ARBA" id="ARBA00006484"/>
    </source>
</evidence>
<dbReference type="InterPro" id="IPR050259">
    <property type="entry name" value="SDR"/>
</dbReference>
<dbReference type="InterPro" id="IPR036291">
    <property type="entry name" value="NAD(P)-bd_dom_sf"/>
</dbReference>
<proteinExistence type="inferred from homology"/>
<name>A0A2R6A9E7_9ARCH</name>
<dbReference type="PRINTS" id="PR00081">
    <property type="entry name" value="GDHRDH"/>
</dbReference>
<comment type="similarity">
    <text evidence="1">Belongs to the short-chain dehydrogenases/reductases (SDR) family.</text>
</comment>
<dbReference type="FunFam" id="3.40.50.720:FF:000084">
    <property type="entry name" value="Short-chain dehydrogenase reductase"/>
    <property type="match status" value="1"/>
</dbReference>
<dbReference type="PANTHER" id="PTHR42879:SF6">
    <property type="entry name" value="NADPH-DEPENDENT REDUCTASE BACG"/>
    <property type="match status" value="1"/>
</dbReference>
<evidence type="ECO:0000313" key="2">
    <source>
        <dbReference type="EMBL" id="PSN82913.1"/>
    </source>
</evidence>
<dbReference type="AlphaFoldDB" id="A0A2R6A9E7"/>
<sequence length="263" mass="28303">MASVCLSGLRVVVTAASRGIGFGAAKAFLEEGARVLINSSNSKNLERALNELSALGEVYGVVGDLRVKEHLDKIVDEAVNKLGGIDTLVYVAGSPSPGTFLEKSYEDWEDATRLLTISPAYLARRVAEVMIKQGKGGRMVFLASVSIKEPIPTIALSNVCRIAIAGLVRTLARELAPKGIRVNGVLPGYIKTQRVEHLAKDLARRKGISYEEAYKELEREVPLGYIATPDELAKTIVFLGSDMSPYVTGAMIPVDGGLLRSVF</sequence>
<comment type="caution">
    <text evidence="2">The sequence shown here is derived from an EMBL/GenBank/DDBJ whole genome shotgun (WGS) entry which is preliminary data.</text>
</comment>
<dbReference type="SUPFAM" id="SSF51735">
    <property type="entry name" value="NAD(P)-binding Rossmann-fold domains"/>
    <property type="match status" value="1"/>
</dbReference>
<protein>
    <submittedName>
        <fullName evidence="2">Short-chain dehydrogenase</fullName>
    </submittedName>
</protein>
<gene>
    <name evidence="2" type="ORF">B9Q01_06540</name>
</gene>
<dbReference type="InterPro" id="IPR002347">
    <property type="entry name" value="SDR_fam"/>
</dbReference>
<dbReference type="Pfam" id="PF13561">
    <property type="entry name" value="adh_short_C2"/>
    <property type="match status" value="1"/>
</dbReference>